<protein>
    <recommendedName>
        <fullName evidence="4">Transcriptional regulator</fullName>
    </recommendedName>
</protein>
<name>A0A7H0INP4_9ACTN</name>
<dbReference type="Proteomes" id="UP000516052">
    <property type="component" value="Chromosome"/>
</dbReference>
<keyword evidence="3" id="KW-1185">Reference proteome</keyword>
<dbReference type="InterPro" id="IPR011990">
    <property type="entry name" value="TPR-like_helical_dom_sf"/>
</dbReference>
<evidence type="ECO:0000313" key="3">
    <source>
        <dbReference type="Proteomes" id="UP000516052"/>
    </source>
</evidence>
<dbReference type="KEGG" id="sroi:IAG44_36430"/>
<gene>
    <name evidence="2" type="ORF">IAG44_36430</name>
</gene>
<organism evidence="2 3">
    <name type="scientific">Streptomyces roseirectus</name>
    <dbReference type="NCBI Taxonomy" id="2768066"/>
    <lineage>
        <taxon>Bacteria</taxon>
        <taxon>Bacillati</taxon>
        <taxon>Actinomycetota</taxon>
        <taxon>Actinomycetes</taxon>
        <taxon>Kitasatosporales</taxon>
        <taxon>Streptomycetaceae</taxon>
        <taxon>Streptomyces</taxon>
    </lineage>
</organism>
<dbReference type="SUPFAM" id="SSF48452">
    <property type="entry name" value="TPR-like"/>
    <property type="match status" value="1"/>
</dbReference>
<feature type="compositionally biased region" description="Polar residues" evidence="1">
    <location>
        <begin position="456"/>
        <end position="466"/>
    </location>
</feature>
<evidence type="ECO:0008006" key="4">
    <source>
        <dbReference type="Google" id="ProtNLM"/>
    </source>
</evidence>
<reference evidence="2 3" key="1">
    <citation type="submission" date="2020-08" db="EMBL/GenBank/DDBJ databases">
        <title>A novel species.</title>
        <authorList>
            <person name="Gao J."/>
        </authorList>
    </citation>
    <scope>NUCLEOTIDE SEQUENCE [LARGE SCALE GENOMIC DNA]</scope>
    <source>
        <strain evidence="2 3">CRXT-G-22</strain>
    </source>
</reference>
<accession>A0A7H0INP4</accession>
<dbReference type="AlphaFoldDB" id="A0A7H0INP4"/>
<dbReference type="Gene3D" id="1.25.40.10">
    <property type="entry name" value="Tetratricopeptide repeat domain"/>
    <property type="match status" value="1"/>
</dbReference>
<sequence length="466" mass="48875">MTVRRLRTPNRALRALLAEAGWSGARLAREVNSLGAAQGLALSYDRTSVAHWLGGSRPRPPVPELVAQALSARLGRRVRTGDMGLGPVGERGAVGGGVACLDGALSGLGRREAYLPGGAGETVPRTGVTLKSDAALNAGPTFNAGAFLGDGTPPHGPRITLAHVESARHLLVVLSRSDDVFGSGAVREPLRRFLTTTLLPWLRGAMTPGVRRELFTVAAQLAYLCGFAAYDGGRHASAQRMYGAAARLAREAGDEVGHAVALRGLSVQAHQLGYTAHARGLAAEAARIGVRHAPPGQHAFFIGQLALAEAAPGDTASLAHLARAERCLERAGDAGELPVGAFHPGALALQQAYVHRARGDHRAAVTALETSLRHRPPDERRSTAITLADLALTHLAVGHLDRACAAAHAFLDAHLTVASARVDTRLHTLISRLRPHARNRAAAGVLERARPARRGTGTNRTPPHAT</sequence>
<proteinExistence type="predicted"/>
<evidence type="ECO:0000256" key="1">
    <source>
        <dbReference type="SAM" id="MobiDB-lite"/>
    </source>
</evidence>
<feature type="region of interest" description="Disordered" evidence="1">
    <location>
        <begin position="441"/>
        <end position="466"/>
    </location>
</feature>
<dbReference type="EMBL" id="CP060828">
    <property type="protein sequence ID" value="QNP74410.1"/>
    <property type="molecule type" value="Genomic_DNA"/>
</dbReference>
<evidence type="ECO:0000313" key="2">
    <source>
        <dbReference type="EMBL" id="QNP74410.1"/>
    </source>
</evidence>